<dbReference type="AlphaFoldDB" id="A0A517RL31"/>
<feature type="compositionally biased region" description="Low complexity" evidence="1">
    <location>
        <begin position="60"/>
        <end position="93"/>
    </location>
</feature>
<reference evidence="2 3" key="1">
    <citation type="submission" date="2019-02" db="EMBL/GenBank/DDBJ databases">
        <title>Deep-cultivation of Planctomycetes and their phenomic and genomic characterization uncovers novel biology.</title>
        <authorList>
            <person name="Wiegand S."/>
            <person name="Jogler M."/>
            <person name="Boedeker C."/>
            <person name="Pinto D."/>
            <person name="Vollmers J."/>
            <person name="Rivas-Marin E."/>
            <person name="Kohn T."/>
            <person name="Peeters S.H."/>
            <person name="Heuer A."/>
            <person name="Rast P."/>
            <person name="Oberbeckmann S."/>
            <person name="Bunk B."/>
            <person name="Jeske O."/>
            <person name="Meyerdierks A."/>
            <person name="Storesund J.E."/>
            <person name="Kallscheuer N."/>
            <person name="Luecker S."/>
            <person name="Lage O.M."/>
            <person name="Pohl T."/>
            <person name="Merkel B.J."/>
            <person name="Hornburger P."/>
            <person name="Mueller R.-W."/>
            <person name="Bruemmer F."/>
            <person name="Labrenz M."/>
            <person name="Spormann A.M."/>
            <person name="Op den Camp H."/>
            <person name="Overmann J."/>
            <person name="Amann R."/>
            <person name="Jetten M.S.M."/>
            <person name="Mascher T."/>
            <person name="Medema M.H."/>
            <person name="Devos D.P."/>
            <person name="Kaster A.-K."/>
            <person name="Ovreas L."/>
            <person name="Rohde M."/>
            <person name="Galperin M.Y."/>
            <person name="Jogler C."/>
        </authorList>
    </citation>
    <scope>NUCLEOTIDE SEQUENCE [LARGE SCALE GENOMIC DNA]</scope>
    <source>
        <strain evidence="2 3">Pan241w</strain>
    </source>
</reference>
<evidence type="ECO:0000256" key="1">
    <source>
        <dbReference type="SAM" id="MobiDB-lite"/>
    </source>
</evidence>
<feature type="region of interest" description="Disordered" evidence="1">
    <location>
        <begin position="33"/>
        <end position="320"/>
    </location>
</feature>
<gene>
    <name evidence="2" type="ORF">Pan241w_46440</name>
</gene>
<evidence type="ECO:0000313" key="2">
    <source>
        <dbReference type="EMBL" id="QDT44532.1"/>
    </source>
</evidence>
<feature type="compositionally biased region" description="Basic residues" evidence="1">
    <location>
        <begin position="307"/>
        <end position="318"/>
    </location>
</feature>
<name>A0A517RL31_9PLAN</name>
<organism evidence="2 3">
    <name type="scientific">Gimesia alba</name>
    <dbReference type="NCBI Taxonomy" id="2527973"/>
    <lineage>
        <taxon>Bacteria</taxon>
        <taxon>Pseudomonadati</taxon>
        <taxon>Planctomycetota</taxon>
        <taxon>Planctomycetia</taxon>
        <taxon>Planctomycetales</taxon>
        <taxon>Planctomycetaceae</taxon>
        <taxon>Gimesia</taxon>
    </lineage>
</organism>
<dbReference type="KEGG" id="gaz:Pan241w_46440"/>
<evidence type="ECO:0000313" key="3">
    <source>
        <dbReference type="Proteomes" id="UP000317171"/>
    </source>
</evidence>
<accession>A0A517RL31</accession>
<feature type="compositionally biased region" description="Polar residues" evidence="1">
    <location>
        <begin position="211"/>
        <end position="225"/>
    </location>
</feature>
<dbReference type="Proteomes" id="UP000317171">
    <property type="component" value="Chromosome"/>
</dbReference>
<feature type="compositionally biased region" description="Basic and acidic residues" evidence="1">
    <location>
        <begin position="145"/>
        <end position="174"/>
    </location>
</feature>
<dbReference type="EMBL" id="CP036269">
    <property type="protein sequence ID" value="QDT44532.1"/>
    <property type="molecule type" value="Genomic_DNA"/>
</dbReference>
<keyword evidence="3" id="KW-1185">Reference proteome</keyword>
<protein>
    <submittedName>
        <fullName evidence="2">Uncharacterized protein</fullName>
    </submittedName>
</protein>
<proteinExistence type="predicted"/>
<sequence>MIQNKVRLFKRPFRVLLSLALIGGICGAPLMAADKSSRKSSGRSSSSSRSDRDSSKRSSSRPSRSKSLSRLSSSRSQSSRPKSSSLSKSRPSRNVFKNISDKSTPKVINRGSSKSKSKPSFKVAPKTTRPSTRLPNFGKTSGLKFDTKDLKPRVPNRKVPDRRIPNVKVPDRKPNTGKFVPKPGKKTRPSKPGSSNVFKPGKGTFVPKPGKNTTRPKPGKGNSNVFKPGKGNFVPKPGKNIGRPKPGHGSNNVFKPGKGKFDPKPGKGNRIPPLKDISRGDSLKKPGKTRYPGVIGPSKLKNLSKGNGKHKGPGHKWLGKNGVPLKKDLFKDKNIKPIRPSLEKQLKVGKLNTLIHSNKTKHWNMKKQFELHKKGDVARQLHLHKNLLKQGGWRNRNLFGKMANSFTTTHFGAWYAGPGFYPNYCWSPHWSAWVDWCWWDWCHPICDPRPIICRPIICDPCTPWGWYECPIWQPLPVVTCGTWIDIEPIVIDAGLDLQMLAVRFVDSGHPEQELGPRFRVWFRNNSDVDINAPFNVMLLASNSRELEAGVPEAGSRVDNIAAGQIQSVDIRLPFAANLMATDEEGNQLPFEQLHVLIDSHREIPEAFEENNGAVMARVDVLPVDPALFSTDTDVVVSGALVNLAGEGLGPEPGKVLVSLNGMNFEAEIYGWYDLGVQVKMPELPLLDVAEATLVVVRGDGAVSNPVDVEFAPQVAAVIVE</sequence>